<dbReference type="InterPro" id="IPR001853">
    <property type="entry name" value="DSBA-like_thioredoxin_dom"/>
</dbReference>
<dbReference type="SUPFAM" id="SSF52833">
    <property type="entry name" value="Thioredoxin-like"/>
    <property type="match status" value="1"/>
</dbReference>
<evidence type="ECO:0000313" key="2">
    <source>
        <dbReference type="EMBL" id="CAG8142606.1"/>
    </source>
</evidence>
<dbReference type="Pfam" id="PF01323">
    <property type="entry name" value="DSBA"/>
    <property type="match status" value="1"/>
</dbReference>
<keyword evidence="3" id="KW-1185">Reference proteome</keyword>
<sequence>MTNFQIQIISDTICPVSPPNPSTNQLTPAQWCYVGYRRLSRAITTHQALNPADTFSLHWKAFYLNPAGAAYPGVNKAEMYSQKFGAGRTEAIFARLAAVGEGDGIKFSFGGNSGSTRDSHRLLWYAGQKEGSQSQSGSGLVGGLQTRVAEQLFRAYFEDEKNITDLKVLVEAGVGGGLDREEVKKVLNEDVGAEEVDLEAKTAASRLVSGVPYITVQGKYHVEGADEPEAFLEIFEKIKADEK</sequence>
<dbReference type="Gene3D" id="3.40.30.10">
    <property type="entry name" value="Glutaredoxin"/>
    <property type="match status" value="1"/>
</dbReference>
<dbReference type="Proteomes" id="UP001153618">
    <property type="component" value="Unassembled WGS sequence"/>
</dbReference>
<dbReference type="PANTHER" id="PTHR13887:SF41">
    <property type="entry name" value="THIOREDOXIN SUPERFAMILY PROTEIN"/>
    <property type="match status" value="1"/>
</dbReference>
<organism evidence="2 3">
    <name type="scientific">Penicillium olsonii</name>
    <dbReference type="NCBI Taxonomy" id="99116"/>
    <lineage>
        <taxon>Eukaryota</taxon>
        <taxon>Fungi</taxon>
        <taxon>Dikarya</taxon>
        <taxon>Ascomycota</taxon>
        <taxon>Pezizomycotina</taxon>
        <taxon>Eurotiomycetes</taxon>
        <taxon>Eurotiomycetidae</taxon>
        <taxon>Eurotiales</taxon>
        <taxon>Aspergillaceae</taxon>
        <taxon>Penicillium</taxon>
    </lineage>
</organism>
<dbReference type="EMBL" id="CAJVOS010000030">
    <property type="protein sequence ID" value="CAG8142606.1"/>
    <property type="molecule type" value="Genomic_DNA"/>
</dbReference>
<protein>
    <recommendedName>
        <fullName evidence="1">DSBA-like thioredoxin domain-containing protein</fullName>
    </recommendedName>
</protein>
<dbReference type="CDD" id="cd03024">
    <property type="entry name" value="DsbA_FrnE"/>
    <property type="match status" value="1"/>
</dbReference>
<comment type="caution">
    <text evidence="2">The sequence shown here is derived from an EMBL/GenBank/DDBJ whole genome shotgun (WGS) entry which is preliminary data.</text>
</comment>
<proteinExistence type="predicted"/>
<reference evidence="2" key="1">
    <citation type="submission" date="2021-07" db="EMBL/GenBank/DDBJ databases">
        <authorList>
            <person name="Branca A.L. A."/>
        </authorList>
    </citation>
    <scope>NUCLEOTIDE SEQUENCE</scope>
</reference>
<dbReference type="GO" id="GO:0016491">
    <property type="term" value="F:oxidoreductase activity"/>
    <property type="evidence" value="ECO:0007669"/>
    <property type="project" value="InterPro"/>
</dbReference>
<evidence type="ECO:0000259" key="1">
    <source>
        <dbReference type="Pfam" id="PF01323"/>
    </source>
</evidence>
<dbReference type="InterPro" id="IPR036249">
    <property type="entry name" value="Thioredoxin-like_sf"/>
</dbReference>
<accession>A0A9W4MU41</accession>
<evidence type="ECO:0000313" key="3">
    <source>
        <dbReference type="Proteomes" id="UP001153618"/>
    </source>
</evidence>
<name>A0A9W4MU41_PENOL</name>
<dbReference type="AlphaFoldDB" id="A0A9W4MU41"/>
<dbReference type="PANTHER" id="PTHR13887">
    <property type="entry name" value="GLUTATHIONE S-TRANSFERASE KAPPA"/>
    <property type="match status" value="1"/>
</dbReference>
<feature type="domain" description="DSBA-like thioredoxin" evidence="1">
    <location>
        <begin position="31"/>
        <end position="233"/>
    </location>
</feature>
<gene>
    <name evidence="2" type="ORF">POLS_LOCUS5842</name>
</gene>
<dbReference type="OrthoDB" id="1930760at2759"/>